<organism evidence="3 4">
    <name type="scientific">Rhodococcus kronopolitis</name>
    <dbReference type="NCBI Taxonomy" id="1460226"/>
    <lineage>
        <taxon>Bacteria</taxon>
        <taxon>Bacillati</taxon>
        <taxon>Actinomycetota</taxon>
        <taxon>Actinomycetes</taxon>
        <taxon>Mycobacteriales</taxon>
        <taxon>Nocardiaceae</taxon>
        <taxon>Rhodococcus</taxon>
    </lineage>
</organism>
<dbReference type="SUPFAM" id="SSF47336">
    <property type="entry name" value="ACP-like"/>
    <property type="match status" value="1"/>
</dbReference>
<dbReference type="InterPro" id="IPR036736">
    <property type="entry name" value="ACP-like_sf"/>
</dbReference>
<gene>
    <name evidence="3" type="ORF">ACFO6S_18670</name>
</gene>
<dbReference type="CDD" id="cd19540">
    <property type="entry name" value="LCL_NRPS-like"/>
    <property type="match status" value="1"/>
</dbReference>
<comment type="cofactor">
    <cofactor evidence="1">
        <name>pantetheine 4'-phosphate</name>
        <dbReference type="ChEBI" id="CHEBI:47942"/>
    </cofactor>
</comment>
<dbReference type="InterPro" id="IPR020845">
    <property type="entry name" value="AMP-binding_CS"/>
</dbReference>
<dbReference type="Gene3D" id="2.30.38.10">
    <property type="entry name" value="Luciferase, Domain 3"/>
    <property type="match status" value="1"/>
</dbReference>
<proteinExistence type="predicted"/>
<feature type="non-terminal residue" evidence="3">
    <location>
        <position position="1"/>
    </location>
</feature>
<dbReference type="InterPro" id="IPR000873">
    <property type="entry name" value="AMP-dep_synth/lig_dom"/>
</dbReference>
<dbReference type="Gene3D" id="3.40.50.980">
    <property type="match status" value="2"/>
</dbReference>
<dbReference type="PANTHER" id="PTHR45527:SF1">
    <property type="entry name" value="FATTY ACID SYNTHASE"/>
    <property type="match status" value="1"/>
</dbReference>
<dbReference type="Proteomes" id="UP001595914">
    <property type="component" value="Unassembled WGS sequence"/>
</dbReference>
<evidence type="ECO:0000313" key="4">
    <source>
        <dbReference type="Proteomes" id="UP001595914"/>
    </source>
</evidence>
<dbReference type="PANTHER" id="PTHR45527">
    <property type="entry name" value="NONRIBOSOMAL PEPTIDE SYNTHETASE"/>
    <property type="match status" value="1"/>
</dbReference>
<dbReference type="NCBIfam" id="TIGR01733">
    <property type="entry name" value="AA-adenyl-dom"/>
    <property type="match status" value="1"/>
</dbReference>
<evidence type="ECO:0000313" key="3">
    <source>
        <dbReference type="EMBL" id="MFC4605729.1"/>
    </source>
</evidence>
<dbReference type="EMBL" id="JBHSFO010000013">
    <property type="protein sequence ID" value="MFC4605729.1"/>
    <property type="molecule type" value="Genomic_DNA"/>
</dbReference>
<dbReference type="SUPFAM" id="SSF56801">
    <property type="entry name" value="Acetyl-CoA synthetase-like"/>
    <property type="match status" value="1"/>
</dbReference>
<comment type="caution">
    <text evidence="3">The sequence shown here is derived from an EMBL/GenBank/DDBJ whole genome shotgun (WGS) entry which is preliminary data.</text>
</comment>
<keyword evidence="4" id="KW-1185">Reference proteome</keyword>
<dbReference type="InterPro" id="IPR009081">
    <property type="entry name" value="PP-bd_ACP"/>
</dbReference>
<evidence type="ECO:0000256" key="1">
    <source>
        <dbReference type="ARBA" id="ARBA00001957"/>
    </source>
</evidence>
<dbReference type="Gene3D" id="3.30.559.30">
    <property type="entry name" value="Nonribosomal peptide synthetase, condensation domain"/>
    <property type="match status" value="1"/>
</dbReference>
<dbReference type="Pfam" id="PF00668">
    <property type="entry name" value="Condensation"/>
    <property type="match status" value="1"/>
</dbReference>
<reference evidence="4" key="1">
    <citation type="journal article" date="2019" name="Int. J. Syst. Evol. Microbiol.">
        <title>The Global Catalogue of Microorganisms (GCM) 10K type strain sequencing project: providing services to taxonomists for standard genome sequencing and annotation.</title>
        <authorList>
            <consortium name="The Broad Institute Genomics Platform"/>
            <consortium name="The Broad Institute Genome Sequencing Center for Infectious Disease"/>
            <person name="Wu L."/>
            <person name="Ma J."/>
        </authorList>
    </citation>
    <scope>NUCLEOTIDE SEQUENCE [LARGE SCALE GENOMIC DNA]</scope>
    <source>
        <strain evidence="4">CCUG 54520</strain>
    </source>
</reference>
<feature type="non-terminal residue" evidence="3">
    <location>
        <position position="974"/>
    </location>
</feature>
<dbReference type="Pfam" id="PF00501">
    <property type="entry name" value="AMP-binding"/>
    <property type="match status" value="1"/>
</dbReference>
<dbReference type="InterPro" id="IPR023213">
    <property type="entry name" value="CAT-like_dom_sf"/>
</dbReference>
<dbReference type="Gene3D" id="3.30.300.30">
    <property type="match status" value="1"/>
</dbReference>
<name>A0ABV9FZG0_9NOCA</name>
<feature type="domain" description="Carrier" evidence="2">
    <location>
        <begin position="1"/>
        <end position="36"/>
    </location>
</feature>
<protein>
    <submittedName>
        <fullName evidence="3">Amino acid adenylation domain-containing protein</fullName>
    </submittedName>
</protein>
<dbReference type="RefSeq" id="WP_378419475.1">
    <property type="nucleotide sequence ID" value="NZ_JBHSFO010000013.1"/>
</dbReference>
<evidence type="ECO:0000259" key="2">
    <source>
        <dbReference type="PROSITE" id="PS50075"/>
    </source>
</evidence>
<dbReference type="InterPro" id="IPR001242">
    <property type="entry name" value="Condensation_dom"/>
</dbReference>
<dbReference type="SUPFAM" id="SSF52777">
    <property type="entry name" value="CoA-dependent acyltransferases"/>
    <property type="match status" value="2"/>
</dbReference>
<accession>A0ABV9FZG0</accession>
<dbReference type="PROSITE" id="PS00455">
    <property type="entry name" value="AMP_BINDING"/>
    <property type="match status" value="1"/>
</dbReference>
<dbReference type="InterPro" id="IPR045851">
    <property type="entry name" value="AMP-bd_C_sf"/>
</dbReference>
<dbReference type="InterPro" id="IPR010071">
    <property type="entry name" value="AA_adenyl_dom"/>
</dbReference>
<dbReference type="Gene3D" id="3.30.559.10">
    <property type="entry name" value="Chloramphenicol acetyltransferase-like domain"/>
    <property type="match status" value="1"/>
</dbReference>
<dbReference type="PROSITE" id="PS50075">
    <property type="entry name" value="CARRIER"/>
    <property type="match status" value="1"/>
</dbReference>
<sequence length="974" mass="103897">QVAARLGAALDARVAVRELFEVSTVAALAARVESQVGAGGRVALVAGPRPERIPLSLAQSRMWFLNRFDTVSAANNIPIAVRMTGALDVAALQAAVGDVVARHEVLRTVYPEVDGTGHQVVLPATSAAIDLTPESVTVEELTERAAATVRAGFDVTIGVPLRARLFRVDSTDEYVLVMVVHHIAGDAFSMGPLTRDVMVAYAARSAGEAPTWAQLPVQYADYTLWQREVLGSEDDQDSLISRQVDYWSQQLAGLPEQLDLPSDRPRPLVATDRGGLVDLTIGAELHASLSELARKHNSTLFMVLHSALAVLLSRLSGTSDIAIGTPIAGRGEVALDELVGMFVNTLVLRLQVESGTAFTDLLGQAREGDLAAFGHADVPFERLVEVLNPARSQARHPLFQVALALENMRRTELELSGLTVAGVELDEHPAKFDLQVSLVEAIDEDGTPAGMSGGITFATDLFDEATVVAFGRRFTDVLSAVVADAEVVVGDIDLLDGGERELTLASWNETTHALPAGGLLLDGFRRQVAVTPDATAVVFEGESLTYGEFASRVNRLARHLIGVGVGPESLVALALRRSLDLVVGIYAVLEAGGAYVPVDPDHPADRIGHILDTARPVAVLSTVRDGFEAAGERSVLLLDRLDLGGVDDAPITDSERISPLRPQHPAYVLFTSGSTGKPKGVAVSHGAIVNQMEWMQGEYLLDSSDVYLQKTATTFDVSLWGWFMPLRVGAQLIVATPDGHRDPVYLAGVIRAHGVTVTDFVPSMLTVFAAAVPATELTSLRHVFVAGEALPSEAVRAFAGVSAARVHNLYGPTEAAITVTYADVTDATDPGPVTIGRPEWNSRVFVLDSRLHPVSVGVPGELYLAGDQLARGYFGRVDLTSDRFVANPFSVTGERMYRTGDLVTWSAVGELSYIGRTDFQVKFRGQRIELGEIETAVLAHDSVLQAAVLVVPTATGDHLVAYVVPAADASVDAD</sequence>